<evidence type="ECO:0000313" key="7">
    <source>
        <dbReference type="EMBL" id="SPQ93102.1"/>
    </source>
</evidence>
<dbReference type="EMBL" id="OVEO01000001">
    <property type="protein sequence ID" value="SPQ93102.1"/>
    <property type="molecule type" value="Genomic_DNA"/>
</dbReference>
<dbReference type="InterPro" id="IPR018499">
    <property type="entry name" value="Tetraspanin/Peripherin"/>
</dbReference>
<evidence type="ECO:0000256" key="1">
    <source>
        <dbReference type="ARBA" id="ARBA00004141"/>
    </source>
</evidence>
<gene>
    <name evidence="6" type="ORF">PBRA_000421</name>
    <name evidence="7" type="ORF">PLBR_LOCUS317</name>
</gene>
<evidence type="ECO:0000256" key="2">
    <source>
        <dbReference type="ARBA" id="ARBA00022692"/>
    </source>
</evidence>
<dbReference type="Proteomes" id="UP000039324">
    <property type="component" value="Unassembled WGS sequence"/>
</dbReference>
<evidence type="ECO:0000313" key="9">
    <source>
        <dbReference type="Proteomes" id="UP000290189"/>
    </source>
</evidence>
<organism evidence="6 8">
    <name type="scientific">Plasmodiophora brassicae</name>
    <name type="common">Clubroot disease agent</name>
    <dbReference type="NCBI Taxonomy" id="37360"/>
    <lineage>
        <taxon>Eukaryota</taxon>
        <taxon>Sar</taxon>
        <taxon>Rhizaria</taxon>
        <taxon>Endomyxa</taxon>
        <taxon>Phytomyxea</taxon>
        <taxon>Plasmodiophorida</taxon>
        <taxon>Plasmodiophoridae</taxon>
        <taxon>Plasmodiophora</taxon>
    </lineage>
</organism>
<feature type="transmembrane region" description="Helical" evidence="5">
    <location>
        <begin position="209"/>
        <end position="234"/>
    </location>
</feature>
<keyword evidence="7" id="KW-0496">Mitochondrion</keyword>
<proteinExistence type="predicted"/>
<feature type="transmembrane region" description="Helical" evidence="5">
    <location>
        <begin position="55"/>
        <end position="79"/>
    </location>
</feature>
<reference evidence="6 8" key="1">
    <citation type="submission" date="2015-02" db="EMBL/GenBank/DDBJ databases">
        <authorList>
            <person name="Chooi Y.-H."/>
        </authorList>
    </citation>
    <scope>NUCLEOTIDE SEQUENCE [LARGE SCALE GENOMIC DNA]</scope>
    <source>
        <strain evidence="6">E3</strain>
    </source>
</reference>
<protein>
    <recommendedName>
        <fullName evidence="10">Tetraspanin</fullName>
    </recommendedName>
</protein>
<keyword evidence="3 5" id="KW-1133">Transmembrane helix</keyword>
<dbReference type="Proteomes" id="UP000290189">
    <property type="component" value="Unassembled WGS sequence"/>
</dbReference>
<keyword evidence="4 5" id="KW-0472">Membrane</keyword>
<comment type="subcellular location">
    <subcellularLocation>
        <location evidence="1">Membrane</location>
        <topology evidence="1">Multi-pass membrane protein</topology>
    </subcellularLocation>
</comment>
<dbReference type="GO" id="GO:0016020">
    <property type="term" value="C:membrane"/>
    <property type="evidence" value="ECO:0007669"/>
    <property type="project" value="UniProtKB-SubCell"/>
</dbReference>
<name>A0A0G4IHF3_PLABS</name>
<evidence type="ECO:0000313" key="6">
    <source>
        <dbReference type="EMBL" id="CEO94636.1"/>
    </source>
</evidence>
<evidence type="ECO:0008006" key="10">
    <source>
        <dbReference type="Google" id="ProtNLM"/>
    </source>
</evidence>
<sequence length="248" mass="27136">MPGIGKAKESVTLPDNEDGTYYDRHQKYENNLRATRRSWTRRSMIDLSLLWRKRFLAFSHVLNGVVAAGILGYCIWRFVTVPEVASYDITKRSIIVTGVAIAVAVFGFLVAPRMNRCTFYLHGCMVIVTSIVVGYLVVVQYLTLMDAGTAVSSSWTTAPTSTKVLAQEHFGCCGLNALHDDPNAGCPVPLSKAWPPCLGPFADDLKRHLLILIVSHLVLIGMQMTCLVAAGVLARAMANQLASFLSMG</sequence>
<dbReference type="EMBL" id="CDSF01000001">
    <property type="protein sequence ID" value="CEO94636.1"/>
    <property type="molecule type" value="Genomic_DNA"/>
</dbReference>
<evidence type="ECO:0000256" key="3">
    <source>
        <dbReference type="ARBA" id="ARBA00022989"/>
    </source>
</evidence>
<feature type="transmembrane region" description="Helical" evidence="5">
    <location>
        <begin position="94"/>
        <end position="112"/>
    </location>
</feature>
<evidence type="ECO:0000256" key="5">
    <source>
        <dbReference type="SAM" id="Phobius"/>
    </source>
</evidence>
<geneLocation type="mitochondrion" evidence="7"/>
<evidence type="ECO:0000256" key="4">
    <source>
        <dbReference type="ARBA" id="ARBA00023136"/>
    </source>
</evidence>
<reference evidence="7 9" key="2">
    <citation type="submission" date="2018-03" db="EMBL/GenBank/DDBJ databases">
        <authorList>
            <person name="Fogelqvist J."/>
        </authorList>
    </citation>
    <scope>NUCLEOTIDE SEQUENCE [LARGE SCALE GENOMIC DNA]</scope>
</reference>
<keyword evidence="2 5" id="KW-0812">Transmembrane</keyword>
<dbReference type="AlphaFoldDB" id="A0A0G4IHF3"/>
<evidence type="ECO:0000313" key="8">
    <source>
        <dbReference type="Proteomes" id="UP000039324"/>
    </source>
</evidence>
<feature type="transmembrane region" description="Helical" evidence="5">
    <location>
        <begin position="119"/>
        <end position="142"/>
    </location>
</feature>
<keyword evidence="8" id="KW-1185">Reference proteome</keyword>
<accession>A0A0G4IHF3</accession>
<dbReference type="Pfam" id="PF00335">
    <property type="entry name" value="Tetraspanin"/>
    <property type="match status" value="1"/>
</dbReference>